<dbReference type="Proteomes" id="UP001285908">
    <property type="component" value="Unassembled WGS sequence"/>
</dbReference>
<organism evidence="2 3">
    <name type="scientific">Neurospora hispaniola</name>
    <dbReference type="NCBI Taxonomy" id="588809"/>
    <lineage>
        <taxon>Eukaryota</taxon>
        <taxon>Fungi</taxon>
        <taxon>Dikarya</taxon>
        <taxon>Ascomycota</taxon>
        <taxon>Pezizomycotina</taxon>
        <taxon>Sordariomycetes</taxon>
        <taxon>Sordariomycetidae</taxon>
        <taxon>Sordariales</taxon>
        <taxon>Sordariaceae</taxon>
        <taxon>Neurospora</taxon>
    </lineage>
</organism>
<feature type="chain" id="PRO_5042534764" description="Ecp2 effector protein domain-containing protein" evidence="1">
    <location>
        <begin position="21"/>
        <end position="190"/>
    </location>
</feature>
<dbReference type="RefSeq" id="XP_062689711.1">
    <property type="nucleotide sequence ID" value="XM_062833531.1"/>
</dbReference>
<evidence type="ECO:0000256" key="1">
    <source>
        <dbReference type="SAM" id="SignalP"/>
    </source>
</evidence>
<dbReference type="PANTHER" id="PTHR39603">
    <property type="entry name" value="CYANOVIRIN-N DOMAIN-CONTAINING PROTEIN"/>
    <property type="match status" value="1"/>
</dbReference>
<evidence type="ECO:0008006" key="4">
    <source>
        <dbReference type="Google" id="ProtNLM"/>
    </source>
</evidence>
<dbReference type="AlphaFoldDB" id="A0AAJ0I1F0"/>
<name>A0AAJ0I1F0_9PEZI</name>
<comment type="caution">
    <text evidence="2">The sequence shown here is derived from an EMBL/GenBank/DDBJ whole genome shotgun (WGS) entry which is preliminary data.</text>
</comment>
<evidence type="ECO:0000313" key="3">
    <source>
        <dbReference type="Proteomes" id="UP001285908"/>
    </source>
</evidence>
<gene>
    <name evidence="2" type="ORF">B0T23DRAFT_209801</name>
</gene>
<keyword evidence="1" id="KW-0732">Signal</keyword>
<feature type="signal peptide" evidence="1">
    <location>
        <begin position="1"/>
        <end position="20"/>
    </location>
</feature>
<accession>A0AAJ0I1F0</accession>
<keyword evidence="3" id="KW-1185">Reference proteome</keyword>
<dbReference type="PANTHER" id="PTHR39603:SF1">
    <property type="entry name" value="CYANOVIRIN-N DOMAIN-CONTAINING PROTEIN"/>
    <property type="match status" value="1"/>
</dbReference>
<sequence length="190" mass="20049">MVNLLTLSFAAMALTPLAGAVPTTRDVASAPGPFSFAKWVDDIIAKPEEAATPQQALDAYYAYVNSTSTDSVLPGTASKMHKRAMCNTVVGKQAPIPDAVECINYLARLNTQTCEVYRGTDHVSFVVRGNAEMIGVRPDTNGASTICNNVARAGGKIMDACSRADNTVEGKEITPDAAAIAVHIIKRGGY</sequence>
<protein>
    <recommendedName>
        <fullName evidence="4">Ecp2 effector protein domain-containing protein</fullName>
    </recommendedName>
</protein>
<dbReference type="GeneID" id="87871153"/>
<dbReference type="EMBL" id="JAULSX010000007">
    <property type="protein sequence ID" value="KAK3487584.1"/>
    <property type="molecule type" value="Genomic_DNA"/>
</dbReference>
<evidence type="ECO:0000313" key="2">
    <source>
        <dbReference type="EMBL" id="KAK3487584.1"/>
    </source>
</evidence>
<reference evidence="2 3" key="1">
    <citation type="journal article" date="2023" name="Mol. Phylogenet. Evol.">
        <title>Genome-scale phylogeny and comparative genomics of the fungal order Sordariales.</title>
        <authorList>
            <person name="Hensen N."/>
            <person name="Bonometti L."/>
            <person name="Westerberg I."/>
            <person name="Brannstrom I.O."/>
            <person name="Guillou S."/>
            <person name="Cros-Aarteil S."/>
            <person name="Calhoun S."/>
            <person name="Haridas S."/>
            <person name="Kuo A."/>
            <person name="Mondo S."/>
            <person name="Pangilinan J."/>
            <person name="Riley R."/>
            <person name="LaButti K."/>
            <person name="Andreopoulos B."/>
            <person name="Lipzen A."/>
            <person name="Chen C."/>
            <person name="Yan M."/>
            <person name="Daum C."/>
            <person name="Ng V."/>
            <person name="Clum A."/>
            <person name="Steindorff A."/>
            <person name="Ohm R.A."/>
            <person name="Martin F."/>
            <person name="Silar P."/>
            <person name="Natvig D.O."/>
            <person name="Lalanne C."/>
            <person name="Gautier V."/>
            <person name="Ament-Velasquez S.L."/>
            <person name="Kruys A."/>
            <person name="Hutchinson M.I."/>
            <person name="Powell A.J."/>
            <person name="Barry K."/>
            <person name="Miller A.N."/>
            <person name="Grigoriev I.V."/>
            <person name="Debuchy R."/>
            <person name="Gladieux P."/>
            <person name="Hiltunen Thoren M."/>
            <person name="Johannesson H."/>
        </authorList>
    </citation>
    <scope>NUCLEOTIDE SEQUENCE [LARGE SCALE GENOMIC DNA]</scope>
    <source>
        <strain evidence="2 3">FGSC 10403</strain>
    </source>
</reference>
<proteinExistence type="predicted"/>